<dbReference type="GO" id="GO:0004089">
    <property type="term" value="F:carbonate dehydratase activity"/>
    <property type="evidence" value="ECO:0007669"/>
    <property type="project" value="InterPro"/>
</dbReference>
<dbReference type="AlphaFoldDB" id="A0AAV1AHI7"/>
<name>A0AAV1AHI7_VICFA</name>
<dbReference type="InterPro" id="IPR036874">
    <property type="entry name" value="Carbonic_anhydrase_sf"/>
</dbReference>
<protein>
    <submittedName>
        <fullName evidence="1">Uncharacterized protein</fullName>
    </submittedName>
</protein>
<proteinExistence type="predicted"/>
<dbReference type="GO" id="GO:0008270">
    <property type="term" value="F:zinc ion binding"/>
    <property type="evidence" value="ECO:0007669"/>
    <property type="project" value="InterPro"/>
</dbReference>
<sequence length="137" mass="15742">MAMRNCHPLHVERVKFATHHPQSLSLFCSFIERKKKSKDMAGESYEEAVADLTKLLSKNTDLADFAAAKIKQLTTELVAAESEPFKPDERIRTGFNRFKKEKFQQNPELYGQLAKGQSPKILYVPFTENTNHLFHLC</sequence>
<evidence type="ECO:0000313" key="2">
    <source>
        <dbReference type="Proteomes" id="UP001157006"/>
    </source>
</evidence>
<organism evidence="1 2">
    <name type="scientific">Vicia faba</name>
    <name type="common">Broad bean</name>
    <name type="synonym">Faba vulgaris</name>
    <dbReference type="NCBI Taxonomy" id="3906"/>
    <lineage>
        <taxon>Eukaryota</taxon>
        <taxon>Viridiplantae</taxon>
        <taxon>Streptophyta</taxon>
        <taxon>Embryophyta</taxon>
        <taxon>Tracheophyta</taxon>
        <taxon>Spermatophyta</taxon>
        <taxon>Magnoliopsida</taxon>
        <taxon>eudicotyledons</taxon>
        <taxon>Gunneridae</taxon>
        <taxon>Pentapetalae</taxon>
        <taxon>rosids</taxon>
        <taxon>fabids</taxon>
        <taxon>Fabales</taxon>
        <taxon>Fabaceae</taxon>
        <taxon>Papilionoideae</taxon>
        <taxon>50 kb inversion clade</taxon>
        <taxon>NPAAA clade</taxon>
        <taxon>Hologalegina</taxon>
        <taxon>IRL clade</taxon>
        <taxon>Fabeae</taxon>
        <taxon>Vicia</taxon>
    </lineage>
</organism>
<reference evidence="1 2" key="1">
    <citation type="submission" date="2023-01" db="EMBL/GenBank/DDBJ databases">
        <authorList>
            <person name="Kreplak J."/>
        </authorList>
    </citation>
    <scope>NUCLEOTIDE SEQUENCE [LARGE SCALE GENOMIC DNA]</scope>
</reference>
<gene>
    <name evidence="1" type="ORF">VFH_IV091600</name>
</gene>
<dbReference type="Proteomes" id="UP001157006">
    <property type="component" value="Chromosome 4"/>
</dbReference>
<dbReference type="Gene3D" id="3.40.1050.10">
    <property type="entry name" value="Carbonic anhydrase"/>
    <property type="match status" value="1"/>
</dbReference>
<dbReference type="EMBL" id="OX451739">
    <property type="protein sequence ID" value="CAI8608544.1"/>
    <property type="molecule type" value="Genomic_DNA"/>
</dbReference>
<dbReference type="SUPFAM" id="SSF53056">
    <property type="entry name" value="beta-carbonic anhydrase, cab"/>
    <property type="match status" value="1"/>
</dbReference>
<evidence type="ECO:0000313" key="1">
    <source>
        <dbReference type="EMBL" id="CAI8608544.1"/>
    </source>
</evidence>
<accession>A0AAV1AHI7</accession>
<keyword evidence="2" id="KW-1185">Reference proteome</keyword>